<evidence type="ECO:0000256" key="1">
    <source>
        <dbReference type="ARBA" id="ARBA00022729"/>
    </source>
</evidence>
<dbReference type="GO" id="GO:0004857">
    <property type="term" value="F:enzyme inhibitor activity"/>
    <property type="evidence" value="ECO:0007669"/>
    <property type="project" value="InterPro"/>
</dbReference>
<dbReference type="NCBIfam" id="TIGR01614">
    <property type="entry name" value="PME_inhib"/>
    <property type="match status" value="1"/>
</dbReference>
<dbReference type="AlphaFoldDB" id="A0A2Z7B2Z0"/>
<feature type="domain" description="Pectinesterase inhibitor" evidence="5">
    <location>
        <begin position="23"/>
        <end position="170"/>
    </location>
</feature>
<feature type="chain" id="PRO_5016376953" description="Pectinesterase inhibitor domain-containing protein" evidence="4">
    <location>
        <begin position="25"/>
        <end position="177"/>
    </location>
</feature>
<dbReference type="EMBL" id="KV010016">
    <property type="protein sequence ID" value="KZV28731.1"/>
    <property type="molecule type" value="Genomic_DNA"/>
</dbReference>
<dbReference type="OrthoDB" id="908480at2759"/>
<dbReference type="PANTHER" id="PTHR36710">
    <property type="entry name" value="PECTINESTERASE INHIBITOR-LIKE"/>
    <property type="match status" value="1"/>
</dbReference>
<dbReference type="Gene3D" id="1.20.140.40">
    <property type="entry name" value="Invertase/pectin methylesterase inhibitor family protein"/>
    <property type="match status" value="1"/>
</dbReference>
<dbReference type="InterPro" id="IPR052421">
    <property type="entry name" value="PCW_Enzyme_Inhibitor"/>
</dbReference>
<keyword evidence="1 4" id="KW-0732">Signal</keyword>
<gene>
    <name evidence="6" type="ORF">F511_31045</name>
</gene>
<keyword evidence="7" id="KW-1185">Reference proteome</keyword>
<evidence type="ECO:0000313" key="6">
    <source>
        <dbReference type="EMBL" id="KZV28731.1"/>
    </source>
</evidence>
<evidence type="ECO:0000259" key="5">
    <source>
        <dbReference type="SMART" id="SM00856"/>
    </source>
</evidence>
<dbReference type="Proteomes" id="UP000250235">
    <property type="component" value="Unassembled WGS sequence"/>
</dbReference>
<evidence type="ECO:0000256" key="4">
    <source>
        <dbReference type="SAM" id="SignalP"/>
    </source>
</evidence>
<evidence type="ECO:0000256" key="3">
    <source>
        <dbReference type="ARBA" id="ARBA00038471"/>
    </source>
</evidence>
<keyword evidence="2" id="KW-1015">Disulfide bond</keyword>
<dbReference type="SUPFAM" id="SSF101148">
    <property type="entry name" value="Plant invertase/pectin methylesterase inhibitor"/>
    <property type="match status" value="1"/>
</dbReference>
<dbReference type="InterPro" id="IPR006501">
    <property type="entry name" value="Pectinesterase_inhib_dom"/>
</dbReference>
<dbReference type="InterPro" id="IPR035513">
    <property type="entry name" value="Invertase/methylesterase_inhib"/>
</dbReference>
<organism evidence="6 7">
    <name type="scientific">Dorcoceras hygrometricum</name>
    <dbReference type="NCBI Taxonomy" id="472368"/>
    <lineage>
        <taxon>Eukaryota</taxon>
        <taxon>Viridiplantae</taxon>
        <taxon>Streptophyta</taxon>
        <taxon>Embryophyta</taxon>
        <taxon>Tracheophyta</taxon>
        <taxon>Spermatophyta</taxon>
        <taxon>Magnoliopsida</taxon>
        <taxon>eudicotyledons</taxon>
        <taxon>Gunneridae</taxon>
        <taxon>Pentapetalae</taxon>
        <taxon>asterids</taxon>
        <taxon>lamiids</taxon>
        <taxon>Lamiales</taxon>
        <taxon>Gesneriaceae</taxon>
        <taxon>Didymocarpoideae</taxon>
        <taxon>Trichosporeae</taxon>
        <taxon>Loxocarpinae</taxon>
        <taxon>Dorcoceras</taxon>
    </lineage>
</organism>
<reference evidence="6 7" key="1">
    <citation type="journal article" date="2015" name="Proc. Natl. Acad. Sci. U.S.A.">
        <title>The resurrection genome of Boea hygrometrica: A blueprint for survival of dehydration.</title>
        <authorList>
            <person name="Xiao L."/>
            <person name="Yang G."/>
            <person name="Zhang L."/>
            <person name="Yang X."/>
            <person name="Zhao S."/>
            <person name="Ji Z."/>
            <person name="Zhou Q."/>
            <person name="Hu M."/>
            <person name="Wang Y."/>
            <person name="Chen M."/>
            <person name="Xu Y."/>
            <person name="Jin H."/>
            <person name="Xiao X."/>
            <person name="Hu G."/>
            <person name="Bao F."/>
            <person name="Hu Y."/>
            <person name="Wan P."/>
            <person name="Li L."/>
            <person name="Deng X."/>
            <person name="Kuang T."/>
            <person name="Xiang C."/>
            <person name="Zhu J.K."/>
            <person name="Oliver M.J."/>
            <person name="He Y."/>
        </authorList>
    </citation>
    <scope>NUCLEOTIDE SEQUENCE [LARGE SCALE GENOMIC DNA]</scope>
    <source>
        <strain evidence="7">cv. XS01</strain>
    </source>
</reference>
<evidence type="ECO:0000256" key="2">
    <source>
        <dbReference type="ARBA" id="ARBA00023157"/>
    </source>
</evidence>
<dbReference type="SMART" id="SM00856">
    <property type="entry name" value="PMEI"/>
    <property type="match status" value="1"/>
</dbReference>
<accession>A0A2Z7B2Z0</accession>
<protein>
    <recommendedName>
        <fullName evidence="5">Pectinesterase inhibitor domain-containing protein</fullName>
    </recommendedName>
</protein>
<evidence type="ECO:0000313" key="7">
    <source>
        <dbReference type="Proteomes" id="UP000250235"/>
    </source>
</evidence>
<comment type="similarity">
    <text evidence="3">Belongs to the PMEI family.</text>
</comment>
<dbReference type="Pfam" id="PF04043">
    <property type="entry name" value="PMEI"/>
    <property type="match status" value="1"/>
</dbReference>
<name>A0A2Z7B2Z0_9LAMI</name>
<dbReference type="PROSITE" id="PS51257">
    <property type="entry name" value="PROKAR_LIPOPROTEIN"/>
    <property type="match status" value="1"/>
</dbReference>
<proteinExistence type="inferred from homology"/>
<sequence length="177" mass="20097">MPDWKLNIVALSILSCFLIGEVDADDVSQQWCQITDYNELCMNTIRVDPRDFLKTSPEGLCRIIVDRAILVSSANMANISELLRRSTGRSHQALSVCNDEYDVALNYLRRVDLSVINYRRYLDVVVVIAFSTQNVADCEDQFKQVVPPIPSPITNENRQLEDIINTVLEIINFKVCG</sequence>
<feature type="signal peptide" evidence="4">
    <location>
        <begin position="1"/>
        <end position="24"/>
    </location>
</feature>
<dbReference type="PANTHER" id="PTHR36710:SF18">
    <property type="entry name" value="PECTINESTERASE INHIBITOR 5-RELATED"/>
    <property type="match status" value="1"/>
</dbReference>